<organism evidence="2 3">
    <name type="scientific">Saccharopolyspora spinosa</name>
    <dbReference type="NCBI Taxonomy" id="60894"/>
    <lineage>
        <taxon>Bacteria</taxon>
        <taxon>Bacillati</taxon>
        <taxon>Actinomycetota</taxon>
        <taxon>Actinomycetes</taxon>
        <taxon>Pseudonocardiales</taxon>
        <taxon>Pseudonocardiaceae</taxon>
        <taxon>Saccharopolyspora</taxon>
    </lineage>
</organism>
<dbReference type="Proteomes" id="UP000233786">
    <property type="component" value="Unassembled WGS sequence"/>
</dbReference>
<evidence type="ECO:0000256" key="1">
    <source>
        <dbReference type="SAM" id="Phobius"/>
    </source>
</evidence>
<feature type="transmembrane region" description="Helical" evidence="1">
    <location>
        <begin position="80"/>
        <end position="100"/>
    </location>
</feature>
<evidence type="ECO:0000313" key="2">
    <source>
        <dbReference type="EMBL" id="PKW13743.1"/>
    </source>
</evidence>
<keyword evidence="3" id="KW-1185">Reference proteome</keyword>
<dbReference type="STRING" id="994479.GCA_000194155_04015"/>
<sequence>MTKLLLSVHVLAAILVIGPIAVAASLFPRYARQAADDAGRAAGVAALLHRICRGYTVVGIAVPVFGIATGAQLGVLTDPWLIISLVLTAIAAVILAMGILPGQKRMLGAAQDLLATATRLTMLTGIFNVLWAIVVVLMIVRPGSTTGA</sequence>
<feature type="transmembrane region" description="Helical" evidence="1">
    <location>
        <begin position="47"/>
        <end position="68"/>
    </location>
</feature>
<protein>
    <submittedName>
        <fullName evidence="2">Uncharacterized protein</fullName>
    </submittedName>
</protein>
<dbReference type="RefSeq" id="WP_010307711.1">
    <property type="nucleotide sequence ID" value="NZ_CP061007.1"/>
</dbReference>
<dbReference type="EMBL" id="PJNB01000001">
    <property type="protein sequence ID" value="PKW13743.1"/>
    <property type="molecule type" value="Genomic_DNA"/>
</dbReference>
<gene>
    <name evidence="2" type="ORF">A8926_1298</name>
</gene>
<keyword evidence="1" id="KW-0472">Membrane</keyword>
<dbReference type="AlphaFoldDB" id="A0A2N3XSU4"/>
<dbReference type="OrthoDB" id="3429068at2"/>
<evidence type="ECO:0000313" key="3">
    <source>
        <dbReference type="Proteomes" id="UP000233786"/>
    </source>
</evidence>
<comment type="caution">
    <text evidence="2">The sequence shown here is derived from an EMBL/GenBank/DDBJ whole genome shotgun (WGS) entry which is preliminary data.</text>
</comment>
<name>A0A2N3XSU4_SACSN</name>
<keyword evidence="1" id="KW-0812">Transmembrane</keyword>
<keyword evidence="1" id="KW-1133">Transmembrane helix</keyword>
<accession>A0A2N3XSU4</accession>
<feature type="transmembrane region" description="Helical" evidence="1">
    <location>
        <begin position="120"/>
        <end position="140"/>
    </location>
</feature>
<reference evidence="2" key="1">
    <citation type="submission" date="2017-12" db="EMBL/GenBank/DDBJ databases">
        <title>Sequencing the genomes of 1000 Actinobacteria strains.</title>
        <authorList>
            <person name="Klenk H.-P."/>
        </authorList>
    </citation>
    <scope>NUCLEOTIDE SEQUENCE [LARGE SCALE GENOMIC DNA]</scope>
    <source>
        <strain evidence="2">DSM 44228</strain>
    </source>
</reference>
<proteinExistence type="predicted"/>